<reference evidence="3" key="1">
    <citation type="submission" date="2024-01" db="EMBL/GenBank/DDBJ databases">
        <authorList>
            <person name="Webb A."/>
        </authorList>
    </citation>
    <scope>NUCLEOTIDE SEQUENCE</scope>
    <source>
        <strain evidence="3">Pm1</strain>
    </source>
</reference>
<dbReference type="Gene3D" id="1.10.287.1490">
    <property type="match status" value="1"/>
</dbReference>
<keyword evidence="1" id="KW-0175">Coiled coil</keyword>
<gene>
    <name evidence="3" type="ORF">PM001_LOCUS21279</name>
</gene>
<comment type="caution">
    <text evidence="3">The sequence shown here is derived from an EMBL/GenBank/DDBJ whole genome shotgun (WGS) entry which is preliminary data.</text>
</comment>
<feature type="compositionally biased region" description="Polar residues" evidence="2">
    <location>
        <begin position="408"/>
        <end position="430"/>
    </location>
</feature>
<feature type="compositionally biased region" description="Low complexity" evidence="2">
    <location>
        <begin position="360"/>
        <end position="373"/>
    </location>
</feature>
<evidence type="ECO:0000313" key="4">
    <source>
        <dbReference type="Proteomes" id="UP001162060"/>
    </source>
</evidence>
<sequence length="548" mass="58731">MFLSPDRDLSPGSPDLGGHTPAVPDRPGSPRHLGPTGSPTIPTGSPDRQPTRPSSPSRGSPSRSPDRGWYAPIVPDQHESLSNPRSVGSLSTAAELSDRSSEPFPLPTPPAAPDASRSDIPAANESRERSAPAVGVTGFVPRVSADDVRLTMATISYLWDREATFCSQADTIHALQQSYRDAVGRYVDAVHYLSDCNRALRTYRDQSEEIRRLRTLICANDEAQGNLERQVDALRAQLHSLQAELNSLRQQRDQLTMDRSFLHIDFLHLKEQLAQSQEEIADGLSSISDLIQQVDGLTPLEGQLALSQAENANLRRQLAEHLEIHDQLQVVEHDRDQAIAEHRALLDTLNSAILGSRSSALTARSTSKSATPAGSPPAPTTPGSRSLARRSRSRSSGPPAKRRRIQPRSRSSDSSTARVASRLLSLNPSMPLNKLPGLAPPEPPPNSSCSPLSSAASGTGSGSEELTESDSSSDDLTRAALSQSRSAARRQPRSNARSSTPNPSPAARVVPASPAATALAQALLRSPSPDVPEPRYLSYPSTPVAAIP</sequence>
<feature type="compositionally biased region" description="Low complexity" evidence="2">
    <location>
        <begin position="34"/>
        <end position="63"/>
    </location>
</feature>
<name>A0AAV1UNC0_9STRA</name>
<feature type="compositionally biased region" description="Low complexity" evidence="2">
    <location>
        <begin position="447"/>
        <end position="464"/>
    </location>
</feature>
<dbReference type="AlphaFoldDB" id="A0AAV1UNC0"/>
<dbReference type="EMBL" id="CAKLBY020000223">
    <property type="protein sequence ID" value="CAK7936129.1"/>
    <property type="molecule type" value="Genomic_DNA"/>
</dbReference>
<evidence type="ECO:0000256" key="2">
    <source>
        <dbReference type="SAM" id="MobiDB-lite"/>
    </source>
</evidence>
<proteinExistence type="predicted"/>
<dbReference type="Proteomes" id="UP001162060">
    <property type="component" value="Unassembled WGS sequence"/>
</dbReference>
<evidence type="ECO:0000313" key="3">
    <source>
        <dbReference type="EMBL" id="CAK7936129.1"/>
    </source>
</evidence>
<feature type="compositionally biased region" description="Polar residues" evidence="2">
    <location>
        <begin position="80"/>
        <end position="94"/>
    </location>
</feature>
<evidence type="ECO:0000256" key="1">
    <source>
        <dbReference type="SAM" id="Coils"/>
    </source>
</evidence>
<feature type="compositionally biased region" description="Low complexity" evidence="2">
    <location>
        <begin position="493"/>
        <end position="524"/>
    </location>
</feature>
<protein>
    <submittedName>
        <fullName evidence="3">Uncharacterized protein</fullName>
    </submittedName>
</protein>
<feature type="region of interest" description="Disordered" evidence="2">
    <location>
        <begin position="1"/>
        <end position="132"/>
    </location>
</feature>
<feature type="coiled-coil region" evidence="1">
    <location>
        <begin position="224"/>
        <end position="258"/>
    </location>
</feature>
<organism evidence="3 4">
    <name type="scientific">Peronospora matthiolae</name>
    <dbReference type="NCBI Taxonomy" id="2874970"/>
    <lineage>
        <taxon>Eukaryota</taxon>
        <taxon>Sar</taxon>
        <taxon>Stramenopiles</taxon>
        <taxon>Oomycota</taxon>
        <taxon>Peronosporomycetes</taxon>
        <taxon>Peronosporales</taxon>
        <taxon>Peronosporaceae</taxon>
        <taxon>Peronospora</taxon>
    </lineage>
</organism>
<accession>A0AAV1UNC0</accession>
<feature type="region of interest" description="Disordered" evidence="2">
    <location>
        <begin position="360"/>
        <end position="548"/>
    </location>
</feature>